<accession>A0A4V2G7N9</accession>
<feature type="domain" description="AB hydrolase-1" evidence="3">
    <location>
        <begin position="10"/>
        <end position="125"/>
    </location>
</feature>
<dbReference type="EMBL" id="SHKY01000001">
    <property type="protein sequence ID" value="RZU53276.1"/>
    <property type="molecule type" value="Genomic_DNA"/>
</dbReference>
<evidence type="ECO:0000313" key="5">
    <source>
        <dbReference type="Proteomes" id="UP000292564"/>
    </source>
</evidence>
<name>A0A4V2G7N9_9ACTN</name>
<dbReference type="InterPro" id="IPR000073">
    <property type="entry name" value="AB_hydrolase_1"/>
</dbReference>
<keyword evidence="5" id="KW-1185">Reference proteome</keyword>
<dbReference type="InterPro" id="IPR029058">
    <property type="entry name" value="AB_hydrolase_fold"/>
</dbReference>
<feature type="compositionally biased region" description="Basic residues" evidence="2">
    <location>
        <begin position="207"/>
        <end position="218"/>
    </location>
</feature>
<protein>
    <submittedName>
        <fullName evidence="4">Alpha/beta hydrolase family protein</fullName>
    </submittedName>
</protein>
<dbReference type="GO" id="GO:0016020">
    <property type="term" value="C:membrane"/>
    <property type="evidence" value="ECO:0007669"/>
    <property type="project" value="TreeGrafter"/>
</dbReference>
<feature type="region of interest" description="Disordered" evidence="2">
    <location>
        <begin position="160"/>
        <end position="218"/>
    </location>
</feature>
<evidence type="ECO:0000259" key="3">
    <source>
        <dbReference type="Pfam" id="PF00561"/>
    </source>
</evidence>
<dbReference type="GO" id="GO:0016787">
    <property type="term" value="F:hydrolase activity"/>
    <property type="evidence" value="ECO:0007669"/>
    <property type="project" value="UniProtKB-KW"/>
</dbReference>
<comment type="caution">
    <text evidence="4">The sequence shown here is derived from an EMBL/GenBank/DDBJ whole genome shotgun (WGS) entry which is preliminary data.</text>
</comment>
<dbReference type="Proteomes" id="UP000292564">
    <property type="component" value="Unassembled WGS sequence"/>
</dbReference>
<evidence type="ECO:0000256" key="2">
    <source>
        <dbReference type="SAM" id="MobiDB-lite"/>
    </source>
</evidence>
<proteinExistence type="predicted"/>
<dbReference type="InterPro" id="IPR050266">
    <property type="entry name" value="AB_hydrolase_sf"/>
</dbReference>
<reference evidence="4 5" key="1">
    <citation type="submission" date="2019-02" db="EMBL/GenBank/DDBJ databases">
        <title>Sequencing the genomes of 1000 actinobacteria strains.</title>
        <authorList>
            <person name="Klenk H.-P."/>
        </authorList>
    </citation>
    <scope>NUCLEOTIDE SEQUENCE [LARGE SCALE GENOMIC DNA]</scope>
    <source>
        <strain evidence="4 5">DSM 45162</strain>
    </source>
</reference>
<evidence type="ECO:0000313" key="4">
    <source>
        <dbReference type="EMBL" id="RZU53276.1"/>
    </source>
</evidence>
<organism evidence="4 5">
    <name type="scientific">Krasilnikovia cinnamomea</name>
    <dbReference type="NCBI Taxonomy" id="349313"/>
    <lineage>
        <taxon>Bacteria</taxon>
        <taxon>Bacillati</taxon>
        <taxon>Actinomycetota</taxon>
        <taxon>Actinomycetes</taxon>
        <taxon>Micromonosporales</taxon>
        <taxon>Micromonosporaceae</taxon>
        <taxon>Krasilnikovia</taxon>
    </lineage>
</organism>
<dbReference type="PANTHER" id="PTHR43798:SF31">
    <property type="entry name" value="AB HYDROLASE SUPERFAMILY PROTEIN YCLE"/>
    <property type="match status" value="1"/>
</dbReference>
<sequence length="218" mass="23429">MVLLHSSVCDRRMWDPQWQILLDTGYRVVRCDFRGHGESPAPTEAFNAADDVRDLLDALQVSDAILIGSSYGGRVAQEIAARWPRRVTALVLLCAATRLHPPTEAILKFGAREQELLDAGDVEAAVALNVATFLGPAASADVFVLAAAVGVAKGTLRLQLPSGRSHGETSTARTRRPSAARGNGTPARRRRSDSTSIRPALSASGAVRRRRRRRSGVG</sequence>
<evidence type="ECO:0000256" key="1">
    <source>
        <dbReference type="ARBA" id="ARBA00022801"/>
    </source>
</evidence>
<dbReference type="Pfam" id="PF00561">
    <property type="entry name" value="Abhydrolase_1"/>
    <property type="match status" value="1"/>
</dbReference>
<gene>
    <name evidence="4" type="ORF">EV385_5185</name>
</gene>
<dbReference type="PRINTS" id="PR00111">
    <property type="entry name" value="ABHYDROLASE"/>
</dbReference>
<dbReference type="SUPFAM" id="SSF53474">
    <property type="entry name" value="alpha/beta-Hydrolases"/>
    <property type="match status" value="1"/>
</dbReference>
<dbReference type="AlphaFoldDB" id="A0A4V2G7N9"/>
<dbReference type="Gene3D" id="3.40.50.1820">
    <property type="entry name" value="alpha/beta hydrolase"/>
    <property type="match status" value="1"/>
</dbReference>
<dbReference type="PANTHER" id="PTHR43798">
    <property type="entry name" value="MONOACYLGLYCEROL LIPASE"/>
    <property type="match status" value="1"/>
</dbReference>
<keyword evidence="1 4" id="KW-0378">Hydrolase</keyword>